<accession>A2BLZ8</accession>
<keyword evidence="2" id="KW-0472">Membrane</keyword>
<dbReference type="InterPro" id="IPR012347">
    <property type="entry name" value="Ferritin-like"/>
</dbReference>
<protein>
    <submittedName>
        <fullName evidence="3">Universally conserved protein</fullName>
    </submittedName>
</protein>
<dbReference type="SUPFAM" id="SSF47240">
    <property type="entry name" value="Ferritin-like"/>
    <property type="match status" value="1"/>
</dbReference>
<feature type="transmembrane region" description="Helical" evidence="2">
    <location>
        <begin position="170"/>
        <end position="193"/>
    </location>
</feature>
<feature type="coiled-coil region" evidence="1">
    <location>
        <begin position="112"/>
        <end position="139"/>
    </location>
</feature>
<organism evidence="3 4">
    <name type="scientific">Hyperthermus butylicus (strain DSM 5456 / JCM 9403 / PLM1-5)</name>
    <dbReference type="NCBI Taxonomy" id="415426"/>
    <lineage>
        <taxon>Archaea</taxon>
        <taxon>Thermoproteota</taxon>
        <taxon>Thermoprotei</taxon>
        <taxon>Desulfurococcales</taxon>
        <taxon>Pyrodictiaceae</taxon>
        <taxon>Hyperthermus</taxon>
    </lineage>
</organism>
<dbReference type="Gene3D" id="1.20.1260.10">
    <property type="match status" value="1"/>
</dbReference>
<dbReference type="InterPro" id="IPR009078">
    <property type="entry name" value="Ferritin-like_SF"/>
</dbReference>
<dbReference type="AlphaFoldDB" id="A2BLZ8"/>
<keyword evidence="2" id="KW-0812">Transmembrane</keyword>
<dbReference type="InterPro" id="IPR036259">
    <property type="entry name" value="MFS_trans_sf"/>
</dbReference>
<dbReference type="SUPFAM" id="SSF103473">
    <property type="entry name" value="MFS general substrate transporter"/>
    <property type="match status" value="1"/>
</dbReference>
<dbReference type="InterPro" id="IPR039376">
    <property type="entry name" value="Ferritin_CCC1_N"/>
</dbReference>
<feature type="transmembrane region" description="Helical" evidence="2">
    <location>
        <begin position="232"/>
        <end position="253"/>
    </location>
</feature>
<name>A2BLZ8_HYPBU</name>
<feature type="transmembrane region" description="Helical" evidence="2">
    <location>
        <begin position="205"/>
        <end position="226"/>
    </location>
</feature>
<keyword evidence="1" id="KW-0175">Coiled coil</keyword>
<feature type="transmembrane region" description="Helical" evidence="2">
    <location>
        <begin position="140"/>
        <end position="164"/>
    </location>
</feature>
<dbReference type="CDD" id="cd01044">
    <property type="entry name" value="Ferritin_CCC1_N"/>
    <property type="match status" value="1"/>
</dbReference>
<dbReference type="eggNOG" id="arCOG01096">
    <property type="taxonomic scope" value="Archaea"/>
</dbReference>
<keyword evidence="2" id="KW-1133">Transmembrane helix</keyword>
<keyword evidence="4" id="KW-1185">Reference proteome</keyword>
<dbReference type="EnsemblBacteria" id="ABM81009">
    <property type="protein sequence ID" value="ABM81009"/>
    <property type="gene ID" value="Hbut_1174"/>
</dbReference>
<reference evidence="3 4" key="1">
    <citation type="journal article" date="2007" name="Archaea">
        <title>The genome of Hyperthermus butylicus: a sulfur-reducing, peptide fermenting, neutrophilic Crenarchaeote growing up to 108 degrees C.</title>
        <authorList>
            <person name="Brugger K."/>
            <person name="Chen L."/>
            <person name="Stark M."/>
            <person name="Zibat A."/>
            <person name="Redder P."/>
            <person name="Ruepp A."/>
            <person name="Awayez M."/>
            <person name="She Q."/>
            <person name="Garrett R.A."/>
            <person name="Klenk H.P."/>
        </authorList>
    </citation>
    <scope>NUCLEOTIDE SEQUENCE [LARGE SCALE GENOMIC DNA]</scope>
    <source>
        <strain evidence="4">DSM 5456 / JCM 9403 / PLM1-5</strain>
    </source>
</reference>
<gene>
    <name evidence="3" type="ordered locus">Hbut_1174</name>
</gene>
<evidence type="ECO:0000256" key="1">
    <source>
        <dbReference type="SAM" id="Coils"/>
    </source>
</evidence>
<evidence type="ECO:0000313" key="3">
    <source>
        <dbReference type="EMBL" id="ABM81009.1"/>
    </source>
</evidence>
<dbReference type="HOGENOM" id="CLU_065373_1_0_2"/>
<sequence length="297" mass="32833">MGLPGELLRSAEEFCRDELYSSMIYRALAEIEKDPHRRKLLEKIAEQEYEHYLFWRKLLGRDCSVGRPRVGLMAAGYRLLGPAFTLRLLERGERETIRKYREMLLHLPGAERAKLEEIIRDEKEHERRLLEELEDARIKYLGYVALGLADAIVEITGVHTGFLGATSNTIVAGVAGLVVGFSAAMSMAGAAYIQAKHSKEENPPVSAIVTGISYILSVVLLALPYFLTKSMLLSFTASILVGITLTGAFTYYSTVIQEKPFTRELAESTALLLGTAAASYAFGELLGTILGIKGIIE</sequence>
<evidence type="ECO:0000313" key="4">
    <source>
        <dbReference type="Proteomes" id="UP000002593"/>
    </source>
</evidence>
<dbReference type="KEGG" id="hbu:Hbut_1174"/>
<proteinExistence type="predicted"/>
<dbReference type="EMBL" id="CP000493">
    <property type="protein sequence ID" value="ABM81009.1"/>
    <property type="molecule type" value="Genomic_DNA"/>
</dbReference>
<evidence type="ECO:0000256" key="2">
    <source>
        <dbReference type="SAM" id="Phobius"/>
    </source>
</evidence>
<dbReference type="Proteomes" id="UP000002593">
    <property type="component" value="Chromosome"/>
</dbReference>